<dbReference type="Proteomes" id="UP001454036">
    <property type="component" value="Unassembled WGS sequence"/>
</dbReference>
<accession>A0AAV3P763</accession>
<evidence type="ECO:0000259" key="3">
    <source>
        <dbReference type="Pfam" id="PF11250"/>
    </source>
</evidence>
<dbReference type="Pfam" id="PF11250">
    <property type="entry name" value="FAF"/>
    <property type="match status" value="1"/>
</dbReference>
<dbReference type="InterPro" id="IPR021410">
    <property type="entry name" value="FAF"/>
</dbReference>
<dbReference type="PANTHER" id="PTHR33155">
    <property type="entry name" value="FANTASTIC FOUR-LIKE PROTEIN (DUF3049)"/>
    <property type="match status" value="1"/>
</dbReference>
<dbReference type="EMBL" id="BAABME010001028">
    <property type="protein sequence ID" value="GAA0147098.1"/>
    <property type="molecule type" value="Genomic_DNA"/>
</dbReference>
<keyword evidence="5" id="KW-1185">Reference proteome</keyword>
<comment type="caution">
    <text evidence="4">The sequence shown here is derived from an EMBL/GenBank/DDBJ whole genome shotgun (WGS) entry which is preliminary data.</text>
</comment>
<dbReference type="InterPro" id="IPR046431">
    <property type="entry name" value="FAF_dom"/>
</dbReference>
<evidence type="ECO:0000313" key="4">
    <source>
        <dbReference type="EMBL" id="GAA0147098.1"/>
    </source>
</evidence>
<proteinExistence type="inferred from homology"/>
<evidence type="ECO:0000313" key="5">
    <source>
        <dbReference type="Proteomes" id="UP001454036"/>
    </source>
</evidence>
<evidence type="ECO:0000256" key="1">
    <source>
        <dbReference type="ARBA" id="ARBA00008690"/>
    </source>
</evidence>
<feature type="region of interest" description="Disordered" evidence="2">
    <location>
        <begin position="146"/>
        <end position="166"/>
    </location>
</feature>
<organism evidence="4 5">
    <name type="scientific">Lithospermum erythrorhizon</name>
    <name type="common">Purple gromwell</name>
    <name type="synonym">Lithospermum officinale var. erythrorhizon</name>
    <dbReference type="NCBI Taxonomy" id="34254"/>
    <lineage>
        <taxon>Eukaryota</taxon>
        <taxon>Viridiplantae</taxon>
        <taxon>Streptophyta</taxon>
        <taxon>Embryophyta</taxon>
        <taxon>Tracheophyta</taxon>
        <taxon>Spermatophyta</taxon>
        <taxon>Magnoliopsida</taxon>
        <taxon>eudicotyledons</taxon>
        <taxon>Gunneridae</taxon>
        <taxon>Pentapetalae</taxon>
        <taxon>asterids</taxon>
        <taxon>lamiids</taxon>
        <taxon>Boraginales</taxon>
        <taxon>Boraginaceae</taxon>
        <taxon>Boraginoideae</taxon>
        <taxon>Lithospermeae</taxon>
        <taxon>Lithospermum</taxon>
    </lineage>
</organism>
<gene>
    <name evidence="4" type="ORF">LIER_06884</name>
</gene>
<dbReference type="PANTHER" id="PTHR33155:SF4">
    <property type="entry name" value="PROTEIN FANTASTIC FOUR 3"/>
    <property type="match status" value="1"/>
</dbReference>
<reference evidence="4 5" key="1">
    <citation type="submission" date="2024-01" db="EMBL/GenBank/DDBJ databases">
        <title>The complete chloroplast genome sequence of Lithospermum erythrorhizon: insights into the phylogenetic relationship among Boraginaceae species and the maternal lineages of purple gromwells.</title>
        <authorList>
            <person name="Okada T."/>
            <person name="Watanabe K."/>
        </authorList>
    </citation>
    <scope>NUCLEOTIDE SEQUENCE [LARGE SCALE GENOMIC DNA]</scope>
</reference>
<evidence type="ECO:0000256" key="2">
    <source>
        <dbReference type="SAM" id="MobiDB-lite"/>
    </source>
</evidence>
<name>A0AAV3P763_LITER</name>
<protein>
    <recommendedName>
        <fullName evidence="3">FAF domain-containing protein</fullName>
    </recommendedName>
</protein>
<feature type="compositionally biased region" description="Basic and acidic residues" evidence="2">
    <location>
        <begin position="268"/>
        <end position="277"/>
    </location>
</feature>
<feature type="region of interest" description="Disordered" evidence="2">
    <location>
        <begin position="230"/>
        <end position="291"/>
    </location>
</feature>
<sequence>MSTIVFQGLHSYFESQLIETTTLKLKVANCMVAYEPKEKCHIQETNYKPPNPEFSGWNSIQNLSNISFNEKETTQKHNSYIHPLTKKSPKLSQKSLELCTENLGSETGSDDSIDISILSLNSSNNYMTNVKSPFSEDHEELPKQMKTRSNNKAQSFPPPLTTMRSPNSIQLRPYREDGRLRIEAFEVPSRNTYLLAERSNGRLILSFINDSPSNNDSETTNEDNAAIETSEHELNNECNNEEEEVENYEENERNMNEMDQENIQKPGRCKESQHGDKSSSFWTKPMWVATS</sequence>
<feature type="compositionally biased region" description="Acidic residues" evidence="2">
    <location>
        <begin position="239"/>
        <end position="249"/>
    </location>
</feature>
<comment type="similarity">
    <text evidence="1">Belongs to the fantastic four family.</text>
</comment>
<feature type="domain" description="FAF" evidence="3">
    <location>
        <begin position="155"/>
        <end position="207"/>
    </location>
</feature>
<dbReference type="AlphaFoldDB" id="A0AAV3P763"/>